<evidence type="ECO:0000259" key="9">
    <source>
        <dbReference type="Pfam" id="PF13839"/>
    </source>
</evidence>
<feature type="domain" description="Trichome birefringence-like N-terminal" evidence="10">
    <location>
        <begin position="118"/>
        <end position="170"/>
    </location>
</feature>
<protein>
    <submittedName>
        <fullName evidence="11">Uncharacterized protein</fullName>
    </submittedName>
</protein>
<keyword evidence="5 8" id="KW-1133">Transmembrane helix</keyword>
<gene>
    <name evidence="11" type="ORF">M569_12231</name>
</gene>
<evidence type="ECO:0000256" key="7">
    <source>
        <dbReference type="SAM" id="MobiDB-lite"/>
    </source>
</evidence>
<feature type="transmembrane region" description="Helical" evidence="8">
    <location>
        <begin position="21"/>
        <end position="41"/>
    </location>
</feature>
<dbReference type="OrthoDB" id="630188at2759"/>
<comment type="similarity">
    <text evidence="2">Belongs to the PC-esterase family. TBL subfamily.</text>
</comment>
<evidence type="ECO:0000256" key="1">
    <source>
        <dbReference type="ARBA" id="ARBA00004167"/>
    </source>
</evidence>
<comment type="caution">
    <text evidence="11">The sequence shown here is derived from an EMBL/GenBank/DDBJ whole genome shotgun (WGS) entry which is preliminary data.</text>
</comment>
<dbReference type="PANTHER" id="PTHR32285:SF258">
    <property type="entry name" value="PROTEIN TRICHOME BIREFRINGENCE-LIKE 4"/>
    <property type="match status" value="1"/>
</dbReference>
<feature type="domain" description="Trichome birefringence-like C-terminal" evidence="9">
    <location>
        <begin position="172"/>
        <end position="456"/>
    </location>
</feature>
<evidence type="ECO:0000256" key="5">
    <source>
        <dbReference type="ARBA" id="ARBA00022989"/>
    </source>
</evidence>
<evidence type="ECO:0000259" key="10">
    <source>
        <dbReference type="Pfam" id="PF14416"/>
    </source>
</evidence>
<dbReference type="GO" id="GO:0005794">
    <property type="term" value="C:Golgi apparatus"/>
    <property type="evidence" value="ECO:0007669"/>
    <property type="project" value="TreeGrafter"/>
</dbReference>
<dbReference type="InterPro" id="IPR029962">
    <property type="entry name" value="TBL"/>
</dbReference>
<name>S8C6Z9_9LAMI</name>
<dbReference type="PANTHER" id="PTHR32285">
    <property type="entry name" value="PROTEIN TRICHOME BIREFRINGENCE-LIKE 9-RELATED"/>
    <property type="match status" value="1"/>
</dbReference>
<evidence type="ECO:0000256" key="3">
    <source>
        <dbReference type="ARBA" id="ARBA00022692"/>
    </source>
</evidence>
<keyword evidence="4" id="KW-0735">Signal-anchor</keyword>
<evidence type="ECO:0000313" key="12">
    <source>
        <dbReference type="Proteomes" id="UP000015453"/>
    </source>
</evidence>
<accession>S8C6Z9</accession>
<organism evidence="11 12">
    <name type="scientific">Genlisea aurea</name>
    <dbReference type="NCBI Taxonomy" id="192259"/>
    <lineage>
        <taxon>Eukaryota</taxon>
        <taxon>Viridiplantae</taxon>
        <taxon>Streptophyta</taxon>
        <taxon>Embryophyta</taxon>
        <taxon>Tracheophyta</taxon>
        <taxon>Spermatophyta</taxon>
        <taxon>Magnoliopsida</taxon>
        <taxon>eudicotyledons</taxon>
        <taxon>Gunneridae</taxon>
        <taxon>Pentapetalae</taxon>
        <taxon>asterids</taxon>
        <taxon>lamiids</taxon>
        <taxon>Lamiales</taxon>
        <taxon>Lentibulariaceae</taxon>
        <taxon>Genlisea</taxon>
    </lineage>
</organism>
<keyword evidence="6 8" id="KW-0472">Membrane</keyword>
<dbReference type="Pfam" id="PF13839">
    <property type="entry name" value="PC-Esterase"/>
    <property type="match status" value="1"/>
</dbReference>
<feature type="compositionally biased region" description="Basic residues" evidence="7">
    <location>
        <begin position="90"/>
        <end position="108"/>
    </location>
</feature>
<evidence type="ECO:0000256" key="2">
    <source>
        <dbReference type="ARBA" id="ARBA00007727"/>
    </source>
</evidence>
<dbReference type="EMBL" id="AUSU01006058">
    <property type="protein sequence ID" value="EPS62559.1"/>
    <property type="molecule type" value="Genomic_DNA"/>
</dbReference>
<proteinExistence type="inferred from homology"/>
<dbReference type="AlphaFoldDB" id="S8C6Z9"/>
<dbReference type="Pfam" id="PF14416">
    <property type="entry name" value="PMR5N"/>
    <property type="match status" value="1"/>
</dbReference>
<evidence type="ECO:0000256" key="6">
    <source>
        <dbReference type="ARBA" id="ARBA00023136"/>
    </source>
</evidence>
<keyword evidence="12" id="KW-1185">Reference proteome</keyword>
<dbReference type="Proteomes" id="UP000015453">
    <property type="component" value="Unassembled WGS sequence"/>
</dbReference>
<dbReference type="GO" id="GO:0016413">
    <property type="term" value="F:O-acetyltransferase activity"/>
    <property type="evidence" value="ECO:0007669"/>
    <property type="project" value="InterPro"/>
</dbReference>
<dbReference type="InterPro" id="IPR025846">
    <property type="entry name" value="TBL_N"/>
</dbReference>
<evidence type="ECO:0000256" key="4">
    <source>
        <dbReference type="ARBA" id="ARBA00022968"/>
    </source>
</evidence>
<sequence>MVAVSFESHQDERAIAMAATNLIRIPFLCALPLFILLFFLVNSHIRQSPITSLDRNNQISPVASIPHNGISLSGTTTTAAIPTPPADSTRRKRKKKRKKKRRRRRRRRVRSDWLEGMENCDIYDGRWVRDESPPSYDPTTCPHIDPSFDCRRNGRPDRNYLNWRWEPRSCAVPRPNPSEMLEFFRGKRIVFVGDSLNRNMWDSMVCMLMHSAANRSRVFEASGRSEFKTETALSFVFSDYDLSVDYIRSAFLVEEREEDETLRLDAVEKSYELLGDADVLVFNTGNWWTHDKVSRGKDVFREGDRVYRHLDVVEAFDKAMGTWIRWVAAKVNLLKTDVFFRGYSFAHFGKGEWNTGGRCDNKEPIGEEEGLVRRSELSPPIPEMIDRTMRRVRAVVPPIWYQNVTRMTNYRWDAHPSMFRKANMTKGEEDYFRTHQDCSHWCLPGIPDVWNELLFAQLLLSHRLKQRRTNPPLSTPSN</sequence>
<keyword evidence="3 8" id="KW-0812">Transmembrane</keyword>
<dbReference type="GO" id="GO:0016020">
    <property type="term" value="C:membrane"/>
    <property type="evidence" value="ECO:0007669"/>
    <property type="project" value="UniProtKB-SubCell"/>
</dbReference>
<reference evidence="11 12" key="1">
    <citation type="journal article" date="2013" name="BMC Genomics">
        <title>The miniature genome of a carnivorous plant Genlisea aurea contains a low number of genes and short non-coding sequences.</title>
        <authorList>
            <person name="Leushkin E.V."/>
            <person name="Sutormin R.A."/>
            <person name="Nabieva E.R."/>
            <person name="Penin A.A."/>
            <person name="Kondrashov A.S."/>
            <person name="Logacheva M.D."/>
        </authorList>
    </citation>
    <scope>NUCLEOTIDE SEQUENCE [LARGE SCALE GENOMIC DNA]</scope>
</reference>
<evidence type="ECO:0000313" key="11">
    <source>
        <dbReference type="EMBL" id="EPS62559.1"/>
    </source>
</evidence>
<evidence type="ECO:0000256" key="8">
    <source>
        <dbReference type="SAM" id="Phobius"/>
    </source>
</evidence>
<comment type="subcellular location">
    <subcellularLocation>
        <location evidence="1">Membrane</location>
        <topology evidence="1">Single-pass membrane protein</topology>
    </subcellularLocation>
</comment>
<feature type="region of interest" description="Disordered" evidence="7">
    <location>
        <begin position="67"/>
        <end position="108"/>
    </location>
</feature>
<dbReference type="InterPro" id="IPR026057">
    <property type="entry name" value="TBL_C"/>
</dbReference>